<dbReference type="GO" id="GO:0005829">
    <property type="term" value="C:cytosol"/>
    <property type="evidence" value="ECO:0007669"/>
    <property type="project" value="TreeGrafter"/>
</dbReference>
<evidence type="ECO:0000259" key="3">
    <source>
        <dbReference type="SMART" id="SM00451"/>
    </source>
</evidence>
<gene>
    <name evidence="5 6 7" type="primary">LOC113120961</name>
</gene>
<feature type="domain" description="U1-type" evidence="3">
    <location>
        <begin position="122"/>
        <end position="155"/>
    </location>
</feature>
<evidence type="ECO:0000313" key="5">
    <source>
        <dbReference type="RefSeq" id="XP_026146905.1"/>
    </source>
</evidence>
<evidence type="ECO:0000259" key="2">
    <source>
        <dbReference type="SMART" id="SM00355"/>
    </source>
</evidence>
<feature type="domain" description="U1-type" evidence="3">
    <location>
        <begin position="50"/>
        <end position="84"/>
    </location>
</feature>
<organism evidence="4 7">
    <name type="scientific">Carassius auratus</name>
    <name type="common">Goldfish</name>
    <dbReference type="NCBI Taxonomy" id="7957"/>
    <lineage>
        <taxon>Eukaryota</taxon>
        <taxon>Metazoa</taxon>
        <taxon>Chordata</taxon>
        <taxon>Craniata</taxon>
        <taxon>Vertebrata</taxon>
        <taxon>Euteleostomi</taxon>
        <taxon>Actinopterygii</taxon>
        <taxon>Neopterygii</taxon>
        <taxon>Teleostei</taxon>
        <taxon>Ostariophysi</taxon>
        <taxon>Cypriniformes</taxon>
        <taxon>Cyprinidae</taxon>
        <taxon>Cyprininae</taxon>
        <taxon>Carassius</taxon>
    </lineage>
</organism>
<dbReference type="PANTHER" id="PTHR14435">
    <property type="entry name" value="ZINC FINGER PROTEIN 106"/>
    <property type="match status" value="1"/>
</dbReference>
<feature type="domain" description="C2H2-type" evidence="2">
    <location>
        <begin position="16"/>
        <end position="39"/>
    </location>
</feature>
<keyword evidence="4" id="KW-1185">Reference proteome</keyword>
<dbReference type="KEGG" id="caua:113120961"/>
<name>A0A6P6RNA6_CARAU</name>
<evidence type="ECO:0000256" key="1">
    <source>
        <dbReference type="SAM" id="MobiDB-lite"/>
    </source>
</evidence>
<feature type="domain" description="U1-type" evidence="3">
    <location>
        <begin position="159"/>
        <end position="193"/>
    </location>
</feature>
<dbReference type="GO" id="GO:0017124">
    <property type="term" value="F:SH3 domain binding"/>
    <property type="evidence" value="ECO:0007669"/>
    <property type="project" value="TreeGrafter"/>
</dbReference>
<dbReference type="OrthoDB" id="10002522at2759"/>
<dbReference type="PANTHER" id="PTHR14435:SF2">
    <property type="entry name" value="ZINC FINGER PROTEIN 106"/>
    <property type="match status" value="1"/>
</dbReference>
<evidence type="ECO:0000313" key="6">
    <source>
        <dbReference type="RefSeq" id="XP_026146906.1"/>
    </source>
</evidence>
<dbReference type="Proteomes" id="UP000515129">
    <property type="component" value="Chromosome 20"/>
</dbReference>
<dbReference type="InterPro" id="IPR013087">
    <property type="entry name" value="Znf_C2H2_type"/>
</dbReference>
<dbReference type="CTD" id="100536805"/>
<protein>
    <submittedName>
        <fullName evidence="5 6">Uncharacterized protein LOC113120961 isoform X1</fullName>
    </submittedName>
</protein>
<dbReference type="GO" id="GO:0008270">
    <property type="term" value="F:zinc ion binding"/>
    <property type="evidence" value="ECO:0007669"/>
    <property type="project" value="InterPro"/>
</dbReference>
<reference evidence="5 6" key="1">
    <citation type="submission" date="2025-04" db="UniProtKB">
        <authorList>
            <consortium name="RefSeq"/>
        </authorList>
    </citation>
    <scope>IDENTIFICATION</scope>
    <source>
        <strain evidence="5 6">Wakin</strain>
        <tissue evidence="5 6">Muscle</tissue>
    </source>
</reference>
<feature type="region of interest" description="Disordered" evidence="1">
    <location>
        <begin position="469"/>
        <end position="526"/>
    </location>
</feature>
<dbReference type="InterPro" id="IPR003604">
    <property type="entry name" value="Matrin/U1-like-C_Znf_C2H2"/>
</dbReference>
<feature type="region of interest" description="Disordered" evidence="1">
    <location>
        <begin position="406"/>
        <end position="426"/>
    </location>
</feature>
<proteinExistence type="predicted"/>
<accession>A0A6P6RNA6</accession>
<sequence>MSKKTKKTNDNFGTNVRCSICGQQYGRKVIDKHMHSYFHHEAIEKIKGSLQLHKCWACDVSVMGLEQYKEHIATEMHKQNLFKLQDKRHKREHFKADYNIDLKDTEIKALFDPRPQGRKKKKDLDRCSICHHRFPEQDWDKHMHSFIHHQTVEQLKGSEQEHKCWACEMTVKGMAAFKKHISTEHHKRKLSDLTKNRKLGKYTLDYSVEFNELKDLCAQRDQEKFMKKREKMGKWKAKRKTMKLIQIRSTAGNEHCTTPFMVNQEFEAGQFPPSCHFMFFWENQNDHPAAIQHNQNLPTQRQESILDMDRSDGPLVKSLERPSENIPQEMSAHGTHPNCDGKSTDVCVNHVTPGTECGVAADPTCAPELVQSRMEANIPNLTAARGVCLTQEEAAGNEAVVLNPPQHASSKKSMLKVNGAGSQSEQGMTRECMSGKEPYTDSFLPVSVPAEMFKSQASENELEIIENVRPHTAHIQKKRSNECETEQGETSLEHHSSFEDTSCNVQKTKRKKQDDSNSDLNPEINNKISRKRKVNKLISLSMKEEELNSSLENVGEQLFQAYSTLQNAFTEVQRLLAVKQEVTSEMASLRAKRIKILQDMKNPSDQQEVLNES</sequence>
<evidence type="ECO:0000313" key="4">
    <source>
        <dbReference type="Proteomes" id="UP000515129"/>
    </source>
</evidence>
<evidence type="ECO:0000313" key="7">
    <source>
        <dbReference type="RefSeq" id="XP_026146907.1"/>
    </source>
</evidence>
<dbReference type="RefSeq" id="XP_026146905.1">
    <property type="nucleotide sequence ID" value="XM_026291120.1"/>
</dbReference>
<feature type="domain" description="C2H2-type" evidence="2">
    <location>
        <begin position="162"/>
        <end position="185"/>
    </location>
</feature>
<feature type="domain" description="C2H2-type" evidence="2">
    <location>
        <begin position="53"/>
        <end position="77"/>
    </location>
</feature>
<dbReference type="RefSeq" id="XP_026146907.1">
    <property type="nucleotide sequence ID" value="XM_026291122.1"/>
</dbReference>
<dbReference type="GO" id="GO:0016020">
    <property type="term" value="C:membrane"/>
    <property type="evidence" value="ECO:0007669"/>
    <property type="project" value="TreeGrafter"/>
</dbReference>
<dbReference type="AlphaFoldDB" id="A0A6P6RNA6"/>
<dbReference type="InterPro" id="IPR042622">
    <property type="entry name" value="Znf106"/>
</dbReference>
<dbReference type="GO" id="GO:0003723">
    <property type="term" value="F:RNA binding"/>
    <property type="evidence" value="ECO:0007669"/>
    <property type="project" value="InterPro"/>
</dbReference>
<dbReference type="SMART" id="SM00451">
    <property type="entry name" value="ZnF_U1"/>
    <property type="match status" value="3"/>
</dbReference>
<feature type="domain" description="C2H2-type" evidence="2">
    <location>
        <begin position="125"/>
        <end position="148"/>
    </location>
</feature>
<dbReference type="SMART" id="SM00355">
    <property type="entry name" value="ZnF_C2H2"/>
    <property type="match status" value="4"/>
</dbReference>
<dbReference type="RefSeq" id="XP_026146906.1">
    <property type="nucleotide sequence ID" value="XM_026291121.1"/>
</dbReference>